<feature type="region of interest" description="Disordered" evidence="1">
    <location>
        <begin position="29"/>
        <end position="55"/>
    </location>
</feature>
<feature type="compositionally biased region" description="Polar residues" evidence="1">
    <location>
        <begin position="601"/>
        <end position="615"/>
    </location>
</feature>
<feature type="compositionally biased region" description="Polar residues" evidence="1">
    <location>
        <begin position="636"/>
        <end position="671"/>
    </location>
</feature>
<feature type="region of interest" description="Disordered" evidence="1">
    <location>
        <begin position="553"/>
        <end position="731"/>
    </location>
</feature>
<dbReference type="InterPro" id="IPR029005">
    <property type="entry name" value="LIM-bd/SEUSS"/>
</dbReference>
<organism evidence="2">
    <name type="scientific">Oryza nivara</name>
    <name type="common">Indian wild rice</name>
    <name type="synonym">Oryza sativa f. spontanea</name>
    <dbReference type="NCBI Taxonomy" id="4536"/>
    <lineage>
        <taxon>Eukaryota</taxon>
        <taxon>Viridiplantae</taxon>
        <taxon>Streptophyta</taxon>
        <taxon>Embryophyta</taxon>
        <taxon>Tracheophyta</taxon>
        <taxon>Spermatophyta</taxon>
        <taxon>Magnoliopsida</taxon>
        <taxon>Liliopsida</taxon>
        <taxon>Poales</taxon>
        <taxon>Poaceae</taxon>
        <taxon>BOP clade</taxon>
        <taxon>Oryzoideae</taxon>
        <taxon>Oryzeae</taxon>
        <taxon>Oryzinae</taxon>
        <taxon>Oryza</taxon>
    </lineage>
</organism>
<feature type="compositionally biased region" description="Gly residues" evidence="1">
    <location>
        <begin position="33"/>
        <end position="43"/>
    </location>
</feature>
<feature type="region of interest" description="Disordered" evidence="1">
    <location>
        <begin position="86"/>
        <end position="221"/>
    </location>
</feature>
<dbReference type="AlphaFoldDB" id="A0A0E0IZE8"/>
<dbReference type="Pfam" id="PF01803">
    <property type="entry name" value="LIM_bind"/>
    <property type="match status" value="1"/>
</dbReference>
<dbReference type="Proteomes" id="UP000006591">
    <property type="component" value="Chromosome 11"/>
</dbReference>
<reference evidence="2" key="1">
    <citation type="submission" date="2015-04" db="UniProtKB">
        <authorList>
            <consortium name="EnsemblPlants"/>
        </authorList>
    </citation>
    <scope>IDENTIFICATION</scope>
    <source>
        <strain evidence="2">SL10</strain>
    </source>
</reference>
<proteinExistence type="predicted"/>
<feature type="compositionally biased region" description="Gly residues" evidence="1">
    <location>
        <begin position="109"/>
        <end position="121"/>
    </location>
</feature>
<evidence type="ECO:0000256" key="1">
    <source>
        <dbReference type="SAM" id="MobiDB-lite"/>
    </source>
</evidence>
<accession>A0A0E0IZE8</accession>
<feature type="compositionally biased region" description="Low complexity" evidence="1">
    <location>
        <begin position="616"/>
        <end position="629"/>
    </location>
</feature>
<evidence type="ECO:0000313" key="2">
    <source>
        <dbReference type="EnsemblPlants" id="ONIVA11G06170.3"/>
    </source>
</evidence>
<feature type="compositionally biased region" description="Low complexity" evidence="1">
    <location>
        <begin position="672"/>
        <end position="710"/>
    </location>
</feature>
<feature type="compositionally biased region" description="Polar residues" evidence="1">
    <location>
        <begin position="127"/>
        <end position="143"/>
    </location>
</feature>
<sequence>MMPSGPLNPMGPGQPVGAAASLLRTSSSLLSGGQQGMGSGGGMIPSQSPFSSLVSPRTQFGANGLLGGGSNVSSLLNRPFGNGGHMLGPGLMPGGGGIPMNTLQQQRGGLDGAGDLVGVGGSDPLSFPSSSQVSLGNQLGSDNLHQPPQHQQQQQQLDAMHDLQQQQQHQQLPMSYNQQHLPPQPPQQPQATVKLENGGSTGGVKLEPQMGQPDQNSSAQMMRHASNVKIEPQQLQALRSLSAVKMEQPTSDPSAFLQQQQQQQHLLQLTKQNPQAAAAAQLNLLQQQRILQMQQQQQQQQQQILKNLPLQRNQLQQQQLLRQQSLNMRTPGKSAPYEPGTCAKRLTHYMITILSTGEILSMSIFLQMLKRGGVYLSMEVVAKLLEFSLRMYGIVRYAIGSLGEALNASGQIVLDYTKAIQESVFEQLRVVREGHLRIVFNPDLKIASWEFCARRHEELIPRRSIIPQVSQLGAVVQKYQSAVQNSTNLSTQDMQNNCNSFVACARQLAKALEVPLVNDLGYTKRYVRCLQIAEVVNCMKDLIDYSRQNGSGPIASLHSFPRRTSSGVSPHQSQQQQPEEQQSIPQSSNQSGQNAAPMTGVQASASANADVTSNNSLSCAPSTSAPSPSVVGLLQGSMNSRQDHPMSSANGPYTSGNSAAIPKVNSTTSLQSNPSTSFPSPMPTTSNNNMMPAPQSTNQLSSPTTSSNLPPMQPPATRPQEPEPNESQSSVQRILQDLMMSPQMNGIGQLGNDMKRPNGLTSSVNGVNCLVGNAVTNNSGMGGMGFGAMGGLGPNHAASGLRTAMVNNAMAISGRMGMNHSAHDLSQLGQLQQQQQHQQQQQQQQHDLGNQLLNGLRAANSFNNLQYDWKPSQ</sequence>
<feature type="compositionally biased region" description="Low complexity" evidence="1">
    <location>
        <begin position="144"/>
        <end position="181"/>
    </location>
</feature>
<dbReference type="EnsemblPlants" id="ONIVA11G06170.3">
    <property type="protein sequence ID" value="ONIVA11G06170.3"/>
    <property type="gene ID" value="ONIVA11G06170"/>
</dbReference>
<protein>
    <submittedName>
        <fullName evidence="2">Uncharacterized protein</fullName>
    </submittedName>
</protein>
<evidence type="ECO:0000313" key="3">
    <source>
        <dbReference type="Proteomes" id="UP000006591"/>
    </source>
</evidence>
<feature type="compositionally biased region" description="Gly residues" evidence="1">
    <location>
        <begin position="86"/>
        <end position="98"/>
    </location>
</feature>
<dbReference type="Gramene" id="ONIVA11G06170.3">
    <property type="protein sequence ID" value="ONIVA11G06170.3"/>
    <property type="gene ID" value="ONIVA11G06170"/>
</dbReference>
<feature type="compositionally biased region" description="Low complexity" evidence="1">
    <location>
        <begin position="565"/>
        <end position="593"/>
    </location>
</feature>
<dbReference type="PANTHER" id="PTHR10378">
    <property type="entry name" value="LIM DOMAIN-BINDING PROTEIN"/>
    <property type="match status" value="1"/>
</dbReference>
<keyword evidence="3" id="KW-1185">Reference proteome</keyword>
<name>A0A0E0IZE8_ORYNI</name>
<reference evidence="2" key="2">
    <citation type="submission" date="2018-04" db="EMBL/GenBank/DDBJ databases">
        <title>OnivRS2 (Oryza nivara Reference Sequence Version 2).</title>
        <authorList>
            <person name="Zhang J."/>
            <person name="Kudrna D."/>
            <person name="Lee S."/>
            <person name="Talag J."/>
            <person name="Rajasekar S."/>
            <person name="Welchert J."/>
            <person name="Hsing Y.-I."/>
            <person name="Wing R.A."/>
        </authorList>
    </citation>
    <scope>NUCLEOTIDE SEQUENCE [LARGE SCALE GENOMIC DNA]</scope>
    <source>
        <strain evidence="2">SL10</strain>
    </source>
</reference>